<evidence type="ECO:0000313" key="2">
    <source>
        <dbReference type="EMBL" id="CAI9110477.1"/>
    </source>
</evidence>
<proteinExistence type="predicted"/>
<evidence type="ECO:0000313" key="3">
    <source>
        <dbReference type="Proteomes" id="UP001161247"/>
    </source>
</evidence>
<evidence type="ECO:0000256" key="1">
    <source>
        <dbReference type="SAM" id="MobiDB-lite"/>
    </source>
</evidence>
<dbReference type="Proteomes" id="UP001161247">
    <property type="component" value="Chromosome 6"/>
</dbReference>
<dbReference type="EMBL" id="OX459123">
    <property type="protein sequence ID" value="CAI9110477.1"/>
    <property type="molecule type" value="Genomic_DNA"/>
</dbReference>
<accession>A0AAV1DT68</accession>
<sequence>METNTSDVNHLDADVLLPPRKRLLAGLKRQNSDVNPRTPTSSSNSGTDFDARYSNFMKSHPNLSYEEIVESSRSAAADAAKVAQAARATAEEKATKAAKAVAAAKIAIELVAAVEEIANGDKYLKKNKMKKQVEVQTLYDKAKGTQVPKTDEELARKLHQAINSSPRISKTASESKHHKHKKLKSASSFEKASVNYVGTDLQGHQSSSSNSNGIAGGMARDGSAQAAAYVEKVDLNLPKFSRPDGQKLESGERLKLNESDNLIKENGEADSDRLGEKIGEDDDSGLSKKKMRIKQKKLPLSICSIKDLGTPKEDPRTLLVTDNERKKINGTGKSMYSVGPPGETGVPVERTAMWKCQAFKAPACVKQNKVMQS</sequence>
<dbReference type="PANTHER" id="PTHR35477">
    <property type="entry name" value="OS06G0728500 PROTEIN"/>
    <property type="match status" value="1"/>
</dbReference>
<keyword evidence="3" id="KW-1185">Reference proteome</keyword>
<dbReference type="PANTHER" id="PTHR35477:SF1">
    <property type="entry name" value="OS06G0728500 PROTEIN"/>
    <property type="match status" value="1"/>
</dbReference>
<dbReference type="AlphaFoldDB" id="A0AAV1DT68"/>
<feature type="compositionally biased region" description="Polar residues" evidence="1">
    <location>
        <begin position="32"/>
        <end position="47"/>
    </location>
</feature>
<feature type="region of interest" description="Disordered" evidence="1">
    <location>
        <begin position="200"/>
        <end position="219"/>
    </location>
</feature>
<feature type="region of interest" description="Disordered" evidence="1">
    <location>
        <begin position="161"/>
        <end position="188"/>
    </location>
</feature>
<name>A0AAV1DT68_OLDCO</name>
<protein>
    <submittedName>
        <fullName evidence="2">OLC1v1010512C3</fullName>
    </submittedName>
</protein>
<feature type="compositionally biased region" description="Basic and acidic residues" evidence="1">
    <location>
        <begin position="259"/>
        <end position="278"/>
    </location>
</feature>
<organism evidence="2 3">
    <name type="scientific">Oldenlandia corymbosa var. corymbosa</name>
    <dbReference type="NCBI Taxonomy" id="529605"/>
    <lineage>
        <taxon>Eukaryota</taxon>
        <taxon>Viridiplantae</taxon>
        <taxon>Streptophyta</taxon>
        <taxon>Embryophyta</taxon>
        <taxon>Tracheophyta</taxon>
        <taxon>Spermatophyta</taxon>
        <taxon>Magnoliopsida</taxon>
        <taxon>eudicotyledons</taxon>
        <taxon>Gunneridae</taxon>
        <taxon>Pentapetalae</taxon>
        <taxon>asterids</taxon>
        <taxon>lamiids</taxon>
        <taxon>Gentianales</taxon>
        <taxon>Rubiaceae</taxon>
        <taxon>Rubioideae</taxon>
        <taxon>Spermacoceae</taxon>
        <taxon>Hedyotis-Oldenlandia complex</taxon>
        <taxon>Oldenlandia</taxon>
    </lineage>
</organism>
<feature type="region of interest" description="Disordered" evidence="1">
    <location>
        <begin position="259"/>
        <end position="290"/>
    </location>
</feature>
<reference evidence="2" key="1">
    <citation type="submission" date="2023-03" db="EMBL/GenBank/DDBJ databases">
        <authorList>
            <person name="Julca I."/>
        </authorList>
    </citation>
    <scope>NUCLEOTIDE SEQUENCE</scope>
</reference>
<gene>
    <name evidence="2" type="ORF">OLC1_LOCUS18124</name>
</gene>
<feature type="region of interest" description="Disordered" evidence="1">
    <location>
        <begin position="25"/>
        <end position="53"/>
    </location>
</feature>